<comment type="cofactor">
    <cofactor evidence="2">
        <name>Mn(2+)</name>
        <dbReference type="ChEBI" id="CHEBI:29035"/>
    </cofactor>
    <text evidence="2">The Mn(2+) ion enhances activity.</text>
</comment>
<dbReference type="Gene3D" id="3.30.70.360">
    <property type="match status" value="1"/>
</dbReference>
<feature type="domain" description="Peptidase M20 dimerisation" evidence="3">
    <location>
        <begin position="179"/>
        <end position="277"/>
    </location>
</feature>
<dbReference type="GO" id="GO:0050118">
    <property type="term" value="F:N-acetyldiaminopimelate deacetylase activity"/>
    <property type="evidence" value="ECO:0007669"/>
    <property type="project" value="UniProtKB-ARBA"/>
</dbReference>
<name>A0A4V2USK6_9FIRM</name>
<reference evidence="4 5" key="1">
    <citation type="submission" date="2019-03" db="EMBL/GenBank/DDBJ databases">
        <title>Genomic Encyclopedia of Type Strains, Phase IV (KMG-IV): sequencing the most valuable type-strain genomes for metagenomic binning, comparative biology and taxonomic classification.</title>
        <authorList>
            <person name="Goeker M."/>
        </authorList>
    </citation>
    <scope>NUCLEOTIDE SEQUENCE [LARGE SCALE GENOMIC DNA]</scope>
    <source>
        <strain evidence="4 5">DSM 20467</strain>
    </source>
</reference>
<dbReference type="PIRSF" id="PIRSF005962">
    <property type="entry name" value="Pept_M20D_amidohydro"/>
    <property type="match status" value="1"/>
</dbReference>
<feature type="binding site" evidence="2">
    <location>
        <position position="98"/>
    </location>
    <ligand>
        <name>Mn(2+)</name>
        <dbReference type="ChEBI" id="CHEBI:29035"/>
        <label>2</label>
    </ligand>
</feature>
<keyword evidence="2" id="KW-0464">Manganese</keyword>
<dbReference type="FunFam" id="3.30.70.360:FF:000001">
    <property type="entry name" value="N-acetyldiaminopimelate deacetylase"/>
    <property type="match status" value="1"/>
</dbReference>
<dbReference type="OrthoDB" id="9776731at2"/>
<accession>A0A4V2USK6</accession>
<dbReference type="RefSeq" id="WP_132546823.1">
    <property type="nucleotide sequence ID" value="NZ_SMAA01000001.1"/>
</dbReference>
<dbReference type="PANTHER" id="PTHR11014:SF63">
    <property type="entry name" value="METALLOPEPTIDASE, PUTATIVE (AFU_ORTHOLOGUE AFUA_6G09600)-RELATED"/>
    <property type="match status" value="1"/>
</dbReference>
<dbReference type="Gene3D" id="3.40.630.10">
    <property type="entry name" value="Zn peptidases"/>
    <property type="match status" value="1"/>
</dbReference>
<dbReference type="InterPro" id="IPR017439">
    <property type="entry name" value="Amidohydrolase"/>
</dbReference>
<dbReference type="Proteomes" id="UP000295188">
    <property type="component" value="Unassembled WGS sequence"/>
</dbReference>
<comment type="caution">
    <text evidence="4">The sequence shown here is derived from an EMBL/GenBank/DDBJ whole genome shotgun (WGS) entry which is preliminary data.</text>
</comment>
<protein>
    <submittedName>
        <fullName evidence="4">Amidohydrolase</fullName>
    </submittedName>
</protein>
<gene>
    <name evidence="4" type="ORF">EDC37_1013</name>
</gene>
<dbReference type="NCBIfam" id="TIGR01891">
    <property type="entry name" value="amidohydrolases"/>
    <property type="match status" value="1"/>
</dbReference>
<dbReference type="EMBL" id="SMAA01000001">
    <property type="protein sequence ID" value="TCS81832.1"/>
    <property type="molecule type" value="Genomic_DNA"/>
</dbReference>
<feature type="binding site" evidence="2">
    <location>
        <position position="96"/>
    </location>
    <ligand>
        <name>Mn(2+)</name>
        <dbReference type="ChEBI" id="CHEBI:29035"/>
        <label>2</label>
    </ligand>
</feature>
<dbReference type="InterPro" id="IPR002933">
    <property type="entry name" value="Peptidase_M20"/>
</dbReference>
<sequence length="379" mass="41460">MNNKDIEKKIHEEFYWFHKHPELSYAEVNTTKRIKKNLQEAAIDVLDLPLQTGLVAQIGSGKPPIAAIRCDIDALPIQEETDLAYKSQTEGKMHACGHDFHISTILGAAYILKQKEKNLKGTIRIIFQPAEEAPGGALDVLKTGVLDDVQVIFGLHSSPLFPVGVVGIREGAVTAAVDRFEINFIGKGTHAAHPQNGIDPIVAASTFISSLQTVVSRNADPFATDLISITHFQSGNTWNVIPEKAYLEGTTRTLQPEDRKLVRQRVYDLAENIAKAYGAKAEIIWHAGPPATNNDAAWTAFAREQAPKAGLRVEPSPYSLGGEDFAFYQEKIKGAFVQIGTGKSYSNHNPHFQVDPAALLPAAEYMSQLAFNALARIGK</sequence>
<keyword evidence="5" id="KW-1185">Reference proteome</keyword>
<evidence type="ECO:0000256" key="2">
    <source>
        <dbReference type="PIRSR" id="PIRSR005962-1"/>
    </source>
</evidence>
<keyword evidence="2" id="KW-0479">Metal-binding</keyword>
<dbReference type="InterPro" id="IPR011650">
    <property type="entry name" value="Peptidase_M20_dimer"/>
</dbReference>
<proteinExistence type="predicted"/>
<evidence type="ECO:0000256" key="1">
    <source>
        <dbReference type="ARBA" id="ARBA00022801"/>
    </source>
</evidence>
<dbReference type="Pfam" id="PF07687">
    <property type="entry name" value="M20_dimer"/>
    <property type="match status" value="1"/>
</dbReference>
<organism evidence="4 5">
    <name type="scientific">Pectinatus cerevisiiphilus</name>
    <dbReference type="NCBI Taxonomy" id="86956"/>
    <lineage>
        <taxon>Bacteria</taxon>
        <taxon>Bacillati</taxon>
        <taxon>Bacillota</taxon>
        <taxon>Negativicutes</taxon>
        <taxon>Selenomonadales</taxon>
        <taxon>Selenomonadaceae</taxon>
        <taxon>Pectinatus</taxon>
    </lineage>
</organism>
<feature type="binding site" evidence="2">
    <location>
        <position position="156"/>
    </location>
    <ligand>
        <name>Mn(2+)</name>
        <dbReference type="ChEBI" id="CHEBI:29035"/>
        <label>2</label>
    </ligand>
</feature>
<dbReference type="GO" id="GO:0019877">
    <property type="term" value="P:diaminopimelate biosynthetic process"/>
    <property type="evidence" value="ECO:0007669"/>
    <property type="project" value="UniProtKB-ARBA"/>
</dbReference>
<keyword evidence="1 4" id="KW-0378">Hydrolase</keyword>
<evidence type="ECO:0000259" key="3">
    <source>
        <dbReference type="Pfam" id="PF07687"/>
    </source>
</evidence>
<dbReference type="GO" id="GO:0046872">
    <property type="term" value="F:metal ion binding"/>
    <property type="evidence" value="ECO:0007669"/>
    <property type="project" value="UniProtKB-KW"/>
</dbReference>
<dbReference type="InterPro" id="IPR036264">
    <property type="entry name" value="Bact_exopeptidase_dim_dom"/>
</dbReference>
<dbReference type="PANTHER" id="PTHR11014">
    <property type="entry name" value="PEPTIDASE M20 FAMILY MEMBER"/>
    <property type="match status" value="1"/>
</dbReference>
<dbReference type="AlphaFoldDB" id="A0A4V2USK6"/>
<feature type="binding site" evidence="2">
    <location>
        <position position="348"/>
    </location>
    <ligand>
        <name>Mn(2+)</name>
        <dbReference type="ChEBI" id="CHEBI:29035"/>
        <label>2</label>
    </ligand>
</feature>
<dbReference type="Pfam" id="PF01546">
    <property type="entry name" value="Peptidase_M20"/>
    <property type="match status" value="1"/>
</dbReference>
<evidence type="ECO:0000313" key="5">
    <source>
        <dbReference type="Proteomes" id="UP000295188"/>
    </source>
</evidence>
<dbReference type="SUPFAM" id="SSF55031">
    <property type="entry name" value="Bacterial exopeptidase dimerisation domain"/>
    <property type="match status" value="1"/>
</dbReference>
<feature type="binding site" evidence="2">
    <location>
        <position position="132"/>
    </location>
    <ligand>
        <name>Mn(2+)</name>
        <dbReference type="ChEBI" id="CHEBI:29035"/>
        <label>2</label>
    </ligand>
</feature>
<evidence type="ECO:0000313" key="4">
    <source>
        <dbReference type="EMBL" id="TCS81832.1"/>
    </source>
</evidence>
<dbReference type="SUPFAM" id="SSF53187">
    <property type="entry name" value="Zn-dependent exopeptidases"/>
    <property type="match status" value="1"/>
</dbReference>